<dbReference type="SUPFAM" id="SSF49899">
    <property type="entry name" value="Concanavalin A-like lectins/glucanases"/>
    <property type="match status" value="1"/>
</dbReference>
<feature type="domain" description="LamG-like jellyroll fold" evidence="7">
    <location>
        <begin position="129"/>
        <end position="269"/>
    </location>
</feature>
<dbReference type="PANTHER" id="PTHR43465:SF2">
    <property type="entry name" value="DUF1680 DOMAIN PROTEIN (AFU_ORTHOLOGUE AFUA_1G08910)"/>
    <property type="match status" value="1"/>
</dbReference>
<evidence type="ECO:0000256" key="6">
    <source>
        <dbReference type="SAM" id="SignalP"/>
    </source>
</evidence>
<sequence length="1514" mass="169048">MKRLIASMLAGCMLTTTVLTAYPAAEVRAAELQTQENEIVPEEQEPAGEVTEDTADLLTTDAGDSLEAGKILDMEFEGDTANNAGDKEISPAVESGTPEYVTGHDETGQAIELNGAKISLGNSEKLQPKDLTLSFWVKAPEGGYQGEQILLWCKEQSSWDKDGWYLTLNLHGAVNLMIGKSHLGFTGTTKQFFPEGEWVHVVAVYSSETKEIDFYRNGIKQTTNMKTTGDGVINPTEGNKYVGKSGYSPSNMTGAIDDLQIYNAAATQEQVEELCGIHAEEKLAEAADALELGDNNQLFYDTTLQSKGLWGSNITWSLKEASEAVFVENGNKAIVTRGSEDIGAVLVATISLGEGGTSVDKEFDITIPSQKRESVSKAVTFNNVVLKDKFWSAQQKQFLCKVINTGITNIEAYRGGIDNLRNAAIKNGAIEQDASYDPCFRSGEKQDGYADNLYFLDTDPYKMIEAMSYALQIDPAGDEEIIAQQDNFRDKLNTWIPYIEGAQEKYEDESGAPADNEAMGQYDGYLDTYFTLDMASNPNRPAKLTNFHDHEMYCFGHFYEAAVAYTRGTQYEDLRLLDVAVRNADMMNRLFGRGKWESYPGHQEIELALVKLAQVCQEVGERNDVDYASKATDYVNLAKFFLDKRGYEMTHGGFVDGFANDPYYRQNHAPVAEQTTAVGHAVRAMYQYTAMTDVETLIDSDTYDNALHSIWDDLQTKTYVTGGIGSKGGSSSSEGFGDSYYLPNNNAYAETCANIGSMMWSQRMNLLYSDSKYIDTLETALYNSVISGVNFDGDKFFYQNPMSSTGNLGRSPWFGCACCPPNLMRTITALGGYIYAQDGSSVAVNLYIGNEADITVGGQDIKLSMETDMPWYGNAKLTIQNAENAAFALKLRIPEWAAGANSISVNGETISCGGDSLDKGYAVISRTWNTGDIIEVTLPMETEKYHSDERVASNKGLAAVKRGPIVYAAEGKDNAFKVSNAYLGNSFKEELVDNVLTNDDSSQPNSYGTKRGLVIHADGSIYTSGAKEDAEWTFIPYYAWNNRGSDTMQVFVRDQDALSLEQQAAVDTIYYNPKFNQIDKINDGDVKTFWCCWKEGEVLKDPWVSYTFDKYIKVKGCIVNWYDDGDGAQVPKGLRIEYLDRNGDWKEVSRTEDYTEFVKDQDNRYEFDEVVTKGLRMTMLNEGKSSAAIREWKLDADTEFTGLEEAMEVLEKIEALPSVEEVTLDDRDSVTEAMDKFESLSDEQKALIGTEMQEKLTALADKIEELEKPDIKEPHWEKDQNGWWYDNGDGTRPASEWKIIEGKWYYFNPDGYRMSGWIDDHGTWFYCNQDGIMQTGWLLEGKTWYYLKGNGAMATGWLQLGNTWYYLKSSGGMVTGWLQLGNTWYYLKSSGSMVTGWLLEGKTWYYLKNSGAMATGWLLDGKTWYYLKSSGAMATGWLLEGKTWYYLKSSGAMATGWLLDGKTWYYLKSNGAMATGWVKVSGKWYYLRDNGAMASKTWIGNYYVNASGVWTKTR</sequence>
<accession>A0A1M5BCL3</accession>
<reference evidence="8 9" key="1">
    <citation type="submission" date="2016-11" db="EMBL/GenBank/DDBJ databases">
        <authorList>
            <person name="Jaros S."/>
            <person name="Januszkiewicz K."/>
            <person name="Wedrychowicz H."/>
        </authorList>
    </citation>
    <scope>NUCLEOTIDE SEQUENCE [LARGE SCALE GENOMIC DNA]</scope>
    <source>
        <strain evidence="8 9">DSM 17459</strain>
    </source>
</reference>
<feature type="repeat" description="Cell wall-binding" evidence="5">
    <location>
        <begin position="1374"/>
        <end position="1393"/>
    </location>
</feature>
<dbReference type="PANTHER" id="PTHR43465">
    <property type="entry name" value="DUF1680 DOMAIN PROTEIN (AFU_ORTHOLOGUE AFUA_1G08910)"/>
    <property type="match status" value="1"/>
</dbReference>
<evidence type="ECO:0000256" key="1">
    <source>
        <dbReference type="ARBA" id="ARBA00022729"/>
    </source>
</evidence>
<dbReference type="InterPro" id="IPR049046">
    <property type="entry name" value="Beta-AFase-like_GH127_middle"/>
</dbReference>
<protein>
    <submittedName>
        <fullName evidence="8">DUF1680 family protein</fullName>
    </submittedName>
</protein>
<dbReference type="Gene3D" id="2.20.120.10">
    <property type="entry name" value="Multimodular pneumococcal cell wall endolysin, domain 3"/>
    <property type="match status" value="1"/>
</dbReference>
<dbReference type="RefSeq" id="WP_072854160.1">
    <property type="nucleotide sequence ID" value="NZ_FQVI01000026.1"/>
</dbReference>
<gene>
    <name evidence="8" type="ORF">SAMN02745158_03596</name>
</gene>
<organism evidence="8 9">
    <name type="scientific">Lactonifactor longoviformis DSM 17459</name>
    <dbReference type="NCBI Taxonomy" id="1122155"/>
    <lineage>
        <taxon>Bacteria</taxon>
        <taxon>Bacillati</taxon>
        <taxon>Bacillota</taxon>
        <taxon>Clostridia</taxon>
        <taxon>Eubacteriales</taxon>
        <taxon>Clostridiaceae</taxon>
        <taxon>Lactonifactor</taxon>
    </lineage>
</organism>
<dbReference type="Pfam" id="PF00754">
    <property type="entry name" value="F5_F8_type_C"/>
    <property type="match status" value="1"/>
</dbReference>
<feature type="signal peptide" evidence="6">
    <location>
        <begin position="1"/>
        <end position="21"/>
    </location>
</feature>
<dbReference type="InterPro" id="IPR049174">
    <property type="entry name" value="Beta-AFase-like"/>
</dbReference>
<dbReference type="InterPro" id="IPR008979">
    <property type="entry name" value="Galactose-bd-like_sf"/>
</dbReference>
<dbReference type="SUPFAM" id="SSF49785">
    <property type="entry name" value="Galactose-binding domain-like"/>
    <property type="match status" value="1"/>
</dbReference>
<dbReference type="Proteomes" id="UP000184245">
    <property type="component" value="Unassembled WGS sequence"/>
</dbReference>
<dbReference type="EMBL" id="FQVI01000026">
    <property type="protein sequence ID" value="SHF40311.1"/>
    <property type="molecule type" value="Genomic_DNA"/>
</dbReference>
<dbReference type="Pfam" id="PF13385">
    <property type="entry name" value="Laminin_G_3"/>
    <property type="match status" value="1"/>
</dbReference>
<dbReference type="SMART" id="SM00560">
    <property type="entry name" value="LamGL"/>
    <property type="match status" value="1"/>
</dbReference>
<keyword evidence="2" id="KW-0677">Repeat</keyword>
<dbReference type="InterPro" id="IPR006558">
    <property type="entry name" value="LamG-like"/>
</dbReference>
<keyword evidence="1 6" id="KW-0732">Signal</keyword>
<dbReference type="InterPro" id="IPR013320">
    <property type="entry name" value="ConA-like_dom_sf"/>
</dbReference>
<evidence type="ECO:0000313" key="8">
    <source>
        <dbReference type="EMBL" id="SHF40311.1"/>
    </source>
</evidence>
<dbReference type="InterPro" id="IPR008928">
    <property type="entry name" value="6-hairpin_glycosidase_sf"/>
</dbReference>
<dbReference type="Pfam" id="PF01473">
    <property type="entry name" value="Choline_bind_1"/>
    <property type="match status" value="2"/>
</dbReference>
<keyword evidence="4" id="KW-0326">Glycosidase</keyword>
<dbReference type="Pfam" id="PF07944">
    <property type="entry name" value="Beta-AFase-like_GH127_cat"/>
    <property type="match status" value="1"/>
</dbReference>
<dbReference type="InterPro" id="IPR012878">
    <property type="entry name" value="Beta-AFase-like_GH127_cat"/>
</dbReference>
<dbReference type="Pfam" id="PF19127">
    <property type="entry name" value="Choline_bind_3"/>
    <property type="match status" value="3"/>
</dbReference>
<feature type="repeat" description="Cell wall-binding" evidence="5">
    <location>
        <begin position="1434"/>
        <end position="1453"/>
    </location>
</feature>
<name>A0A1M5BCL3_9CLOT</name>
<dbReference type="Gene3D" id="2.10.270.10">
    <property type="entry name" value="Cholin Binding"/>
    <property type="match status" value="3"/>
</dbReference>
<feature type="repeat" description="Cell wall-binding" evidence="5">
    <location>
        <begin position="1454"/>
        <end position="1473"/>
    </location>
</feature>
<evidence type="ECO:0000256" key="2">
    <source>
        <dbReference type="ARBA" id="ARBA00022737"/>
    </source>
</evidence>
<feature type="chain" id="PRO_5039098101" evidence="6">
    <location>
        <begin position="22"/>
        <end position="1514"/>
    </location>
</feature>
<feature type="repeat" description="Cell wall-binding" evidence="5">
    <location>
        <begin position="1294"/>
        <end position="1313"/>
    </location>
</feature>
<evidence type="ECO:0000256" key="3">
    <source>
        <dbReference type="ARBA" id="ARBA00023157"/>
    </source>
</evidence>
<dbReference type="Gene3D" id="2.60.120.200">
    <property type="match status" value="1"/>
</dbReference>
<dbReference type="GO" id="GO:0005975">
    <property type="term" value="P:carbohydrate metabolic process"/>
    <property type="evidence" value="ECO:0007669"/>
    <property type="project" value="InterPro"/>
</dbReference>
<evidence type="ECO:0000256" key="4">
    <source>
        <dbReference type="ARBA" id="ARBA00023295"/>
    </source>
</evidence>
<dbReference type="InterPro" id="IPR018337">
    <property type="entry name" value="Cell_wall/Cho-bd_repeat"/>
</dbReference>
<keyword evidence="3" id="KW-1015">Disulfide bond</keyword>
<feature type="repeat" description="Cell wall-binding" evidence="5">
    <location>
        <begin position="1474"/>
        <end position="1493"/>
    </location>
</feature>
<dbReference type="InterPro" id="IPR000421">
    <property type="entry name" value="FA58C"/>
</dbReference>
<dbReference type="Gene3D" id="2.60.120.260">
    <property type="entry name" value="Galactose-binding domain-like"/>
    <property type="match status" value="1"/>
</dbReference>
<keyword evidence="9" id="KW-1185">Reference proteome</keyword>
<evidence type="ECO:0000313" key="9">
    <source>
        <dbReference type="Proteomes" id="UP000184245"/>
    </source>
</evidence>
<proteinExistence type="predicted"/>
<dbReference type="PROSITE" id="PS51170">
    <property type="entry name" value="CW"/>
    <property type="match status" value="9"/>
</dbReference>
<dbReference type="GO" id="GO:0016798">
    <property type="term" value="F:hydrolase activity, acting on glycosyl bonds"/>
    <property type="evidence" value="ECO:0007669"/>
    <property type="project" value="UniProtKB-KW"/>
</dbReference>
<dbReference type="Pfam" id="PF20737">
    <property type="entry name" value="Glyco_hydro127C"/>
    <property type="match status" value="1"/>
</dbReference>
<dbReference type="OrthoDB" id="9783374at2"/>
<feature type="repeat" description="Cell wall-binding" evidence="5">
    <location>
        <begin position="1394"/>
        <end position="1413"/>
    </location>
</feature>
<dbReference type="Pfam" id="PF20736">
    <property type="entry name" value="Glyco_hydro127M"/>
    <property type="match status" value="1"/>
</dbReference>
<dbReference type="SUPFAM" id="SSF69360">
    <property type="entry name" value="Cell wall binding repeat"/>
    <property type="match status" value="2"/>
</dbReference>
<feature type="repeat" description="Cell wall-binding" evidence="5">
    <location>
        <begin position="1354"/>
        <end position="1373"/>
    </location>
</feature>
<evidence type="ECO:0000259" key="7">
    <source>
        <dbReference type="SMART" id="SM00560"/>
    </source>
</evidence>
<keyword evidence="4" id="KW-0378">Hydrolase</keyword>
<dbReference type="STRING" id="1122155.SAMN02745158_03596"/>
<evidence type="ECO:0000256" key="5">
    <source>
        <dbReference type="PROSITE-ProRule" id="PRU00591"/>
    </source>
</evidence>
<feature type="repeat" description="Cell wall-binding" evidence="5">
    <location>
        <begin position="1414"/>
        <end position="1433"/>
    </location>
</feature>
<dbReference type="InterPro" id="IPR049049">
    <property type="entry name" value="Beta-AFase-like_GH127_C"/>
</dbReference>
<feature type="repeat" description="Cell wall-binding" evidence="5">
    <location>
        <begin position="1334"/>
        <end position="1353"/>
    </location>
</feature>
<dbReference type="SUPFAM" id="SSF48208">
    <property type="entry name" value="Six-hairpin glycosidases"/>
    <property type="match status" value="1"/>
</dbReference>